<comment type="caution">
    <text evidence="5">The sequence shown here is derived from an EMBL/GenBank/DDBJ whole genome shotgun (WGS) entry which is preliminary data.</text>
</comment>
<keyword evidence="9" id="KW-1185">Reference proteome</keyword>
<dbReference type="AlphaFoldDB" id="A0A8X6NJY1"/>
<gene>
    <name evidence="5" type="ORF">NPIL_131501</name>
    <name evidence="3" type="ORF">NPIL_250771</name>
    <name evidence="1" type="ORF">NPIL_320241</name>
    <name evidence="2" type="ORF">NPIL_330581</name>
    <name evidence="8" type="ORF">NPIL_344111</name>
    <name evidence="6" type="ORF">NPIL_595871</name>
    <name evidence="7" type="ORF">NPIL_628161</name>
    <name evidence="4" type="ORF">NPIL_66071</name>
</gene>
<evidence type="ECO:0000313" key="1">
    <source>
        <dbReference type="EMBL" id="GFS31595.1"/>
    </source>
</evidence>
<evidence type="ECO:0000313" key="3">
    <source>
        <dbReference type="EMBL" id="GFS52038.1"/>
    </source>
</evidence>
<dbReference type="EMBL" id="BMAW01088322">
    <property type="protein sequence ID" value="GFS34085.1"/>
    <property type="molecule type" value="Genomic_DNA"/>
</dbReference>
<reference evidence="5" key="1">
    <citation type="submission" date="2020-08" db="EMBL/GenBank/DDBJ databases">
        <title>Multicomponent nature underlies the extraordinary mechanical properties of spider dragline silk.</title>
        <authorList>
            <person name="Kono N."/>
            <person name="Nakamura H."/>
            <person name="Mori M."/>
            <person name="Yoshida Y."/>
            <person name="Ohtoshi R."/>
            <person name="Malay A.D."/>
            <person name="Moran D.A.P."/>
            <person name="Tomita M."/>
            <person name="Numata K."/>
            <person name="Arakawa K."/>
        </authorList>
    </citation>
    <scope>NUCLEOTIDE SEQUENCE</scope>
</reference>
<evidence type="ECO:0000313" key="7">
    <source>
        <dbReference type="EMBL" id="GFU23853.1"/>
    </source>
</evidence>
<dbReference type="EMBL" id="BMAW01087784">
    <property type="protein sequence ID" value="GFS31595.1"/>
    <property type="molecule type" value="Genomic_DNA"/>
</dbReference>
<evidence type="ECO:0000313" key="2">
    <source>
        <dbReference type="EMBL" id="GFS34085.1"/>
    </source>
</evidence>
<sequence length="138" mass="16004">MIIEQTPDPKCIQITKLSEDYDRNQKDVAKMNVYIERNSLELENPPSLDRINAQKLLDTRQELTGKILELFPYPKCNNNIFSNVNFRSFAKVLGFKVPSLPKKKKVKFVTENFAFPSLLSKAKTVKVAEQPKYQRLKI</sequence>
<evidence type="ECO:0000313" key="8">
    <source>
        <dbReference type="EMBL" id="GFU53208.1"/>
    </source>
</evidence>
<dbReference type="Proteomes" id="UP000887013">
    <property type="component" value="Unassembled WGS sequence"/>
</dbReference>
<evidence type="ECO:0000313" key="6">
    <source>
        <dbReference type="EMBL" id="GFT81072.1"/>
    </source>
</evidence>
<evidence type="ECO:0000313" key="4">
    <source>
        <dbReference type="EMBL" id="GFS67822.1"/>
    </source>
</evidence>
<name>A0A8X6NJY1_NEPPI</name>
<proteinExistence type="predicted"/>
<dbReference type="EMBL" id="BMAW01072059">
    <property type="protein sequence ID" value="GFT81072.1"/>
    <property type="molecule type" value="Genomic_DNA"/>
</dbReference>
<dbReference type="EMBL" id="BMAW01038747">
    <property type="protein sequence ID" value="GFU53208.1"/>
    <property type="molecule type" value="Genomic_DNA"/>
</dbReference>
<dbReference type="EMBL" id="BMAW01105434">
    <property type="protein sequence ID" value="GFT19248.1"/>
    <property type="molecule type" value="Genomic_DNA"/>
</dbReference>
<dbReference type="EMBL" id="BMAW01048786">
    <property type="protein sequence ID" value="GFS67822.1"/>
    <property type="molecule type" value="Genomic_DNA"/>
</dbReference>
<dbReference type="EMBL" id="BMAW01128077">
    <property type="protein sequence ID" value="GFU23853.1"/>
    <property type="molecule type" value="Genomic_DNA"/>
</dbReference>
<evidence type="ECO:0000313" key="5">
    <source>
        <dbReference type="EMBL" id="GFT19248.1"/>
    </source>
</evidence>
<organism evidence="5 9">
    <name type="scientific">Nephila pilipes</name>
    <name type="common">Giant wood spider</name>
    <name type="synonym">Nephila maculata</name>
    <dbReference type="NCBI Taxonomy" id="299642"/>
    <lineage>
        <taxon>Eukaryota</taxon>
        <taxon>Metazoa</taxon>
        <taxon>Ecdysozoa</taxon>
        <taxon>Arthropoda</taxon>
        <taxon>Chelicerata</taxon>
        <taxon>Arachnida</taxon>
        <taxon>Araneae</taxon>
        <taxon>Araneomorphae</taxon>
        <taxon>Entelegynae</taxon>
        <taxon>Araneoidea</taxon>
        <taxon>Nephilidae</taxon>
        <taxon>Nephila</taxon>
    </lineage>
</organism>
<dbReference type="EMBL" id="BMAW01091876">
    <property type="protein sequence ID" value="GFS52038.1"/>
    <property type="molecule type" value="Genomic_DNA"/>
</dbReference>
<protein>
    <submittedName>
        <fullName evidence="5">Uncharacterized protein</fullName>
    </submittedName>
</protein>
<accession>A0A8X6NJY1</accession>
<evidence type="ECO:0000313" key="9">
    <source>
        <dbReference type="Proteomes" id="UP000887013"/>
    </source>
</evidence>